<dbReference type="AlphaFoldDB" id="A0AAV0GNF4"/>
<protein>
    <submittedName>
        <fullName evidence="1">Uncharacterized protein</fullName>
    </submittedName>
</protein>
<evidence type="ECO:0000313" key="1">
    <source>
        <dbReference type="EMBL" id="CAI0374461.1"/>
    </source>
</evidence>
<reference evidence="1" key="1">
    <citation type="submission" date="2022-08" db="EMBL/GenBank/DDBJ databases">
        <authorList>
            <person name="Gutierrez-Valencia J."/>
        </authorList>
    </citation>
    <scope>NUCLEOTIDE SEQUENCE</scope>
</reference>
<evidence type="ECO:0000313" key="2">
    <source>
        <dbReference type="Proteomes" id="UP001154282"/>
    </source>
</evidence>
<keyword evidence="2" id="KW-1185">Reference proteome</keyword>
<gene>
    <name evidence="1" type="ORF">LITE_LOCUS215</name>
</gene>
<comment type="caution">
    <text evidence="1">The sequence shown here is derived from an EMBL/GenBank/DDBJ whole genome shotgun (WGS) entry which is preliminary data.</text>
</comment>
<dbReference type="EMBL" id="CAMGYJ010000002">
    <property type="protein sequence ID" value="CAI0374461.1"/>
    <property type="molecule type" value="Genomic_DNA"/>
</dbReference>
<sequence length="102" mass="11173">MAQKKARIFEITQLIKVDKLKSGSKKLGSYVKHVAGKGPSQTYIPSVARLYSKEAYLIKDDVSDGSKSFKGHDMLAPFTAGWQTTEANPLVIDKSEACSCSF</sequence>
<accession>A0AAV0GNF4</accession>
<dbReference type="Proteomes" id="UP001154282">
    <property type="component" value="Unassembled WGS sequence"/>
</dbReference>
<organism evidence="1 2">
    <name type="scientific">Linum tenue</name>
    <dbReference type="NCBI Taxonomy" id="586396"/>
    <lineage>
        <taxon>Eukaryota</taxon>
        <taxon>Viridiplantae</taxon>
        <taxon>Streptophyta</taxon>
        <taxon>Embryophyta</taxon>
        <taxon>Tracheophyta</taxon>
        <taxon>Spermatophyta</taxon>
        <taxon>Magnoliopsida</taxon>
        <taxon>eudicotyledons</taxon>
        <taxon>Gunneridae</taxon>
        <taxon>Pentapetalae</taxon>
        <taxon>rosids</taxon>
        <taxon>fabids</taxon>
        <taxon>Malpighiales</taxon>
        <taxon>Linaceae</taxon>
        <taxon>Linum</taxon>
    </lineage>
</organism>
<proteinExistence type="predicted"/>
<name>A0AAV0GNF4_9ROSI</name>